<accession>A0A5J6N276</accession>
<dbReference type="SUPFAM" id="SSF50346">
    <property type="entry name" value="PRC-barrel domain"/>
    <property type="match status" value="1"/>
</dbReference>
<dbReference type="InterPro" id="IPR011033">
    <property type="entry name" value="PRC_barrel-like_sf"/>
</dbReference>
<dbReference type="RefSeq" id="WP_151118150.1">
    <property type="nucleotide sequence ID" value="NZ_CP042582.1"/>
</dbReference>
<dbReference type="AlphaFoldDB" id="A0A5J6N276"/>
<evidence type="ECO:0000313" key="2">
    <source>
        <dbReference type="EMBL" id="QEX22690.1"/>
    </source>
</evidence>
<dbReference type="Pfam" id="PF05239">
    <property type="entry name" value="PRC"/>
    <property type="match status" value="1"/>
</dbReference>
<dbReference type="EMBL" id="CP042582">
    <property type="protein sequence ID" value="QEX22690.1"/>
    <property type="molecule type" value="Genomic_DNA"/>
</dbReference>
<evidence type="ECO:0000313" key="3">
    <source>
        <dbReference type="Proteomes" id="UP000325797"/>
    </source>
</evidence>
<dbReference type="Gene3D" id="2.30.30.240">
    <property type="entry name" value="PRC-barrel domain"/>
    <property type="match status" value="1"/>
</dbReference>
<dbReference type="PANTHER" id="PTHR36505:SF1">
    <property type="entry name" value="BLR1072 PROTEIN"/>
    <property type="match status" value="1"/>
</dbReference>
<gene>
    <name evidence="2" type="ORF">FRZ61_26220</name>
</gene>
<evidence type="ECO:0000259" key="1">
    <source>
        <dbReference type="Pfam" id="PF05239"/>
    </source>
</evidence>
<keyword evidence="3" id="KW-1185">Reference proteome</keyword>
<dbReference type="Proteomes" id="UP000325797">
    <property type="component" value="Chromosome"/>
</dbReference>
<dbReference type="InterPro" id="IPR027275">
    <property type="entry name" value="PRC-brl_dom"/>
</dbReference>
<dbReference type="PANTHER" id="PTHR36505">
    <property type="entry name" value="BLR1072 PROTEIN"/>
    <property type="match status" value="1"/>
</dbReference>
<protein>
    <submittedName>
        <fullName evidence="2">Photosystem reaction center subunit H</fullName>
    </submittedName>
</protein>
<feature type="domain" description="PRC-barrel" evidence="1">
    <location>
        <begin position="22"/>
        <end position="96"/>
    </location>
</feature>
<dbReference type="OrthoDB" id="8021018at2"/>
<organism evidence="2 3">
    <name type="scientific">Hypericibacter adhaerens</name>
    <dbReference type="NCBI Taxonomy" id="2602016"/>
    <lineage>
        <taxon>Bacteria</taxon>
        <taxon>Pseudomonadati</taxon>
        <taxon>Pseudomonadota</taxon>
        <taxon>Alphaproteobacteria</taxon>
        <taxon>Rhodospirillales</taxon>
        <taxon>Dongiaceae</taxon>
        <taxon>Hypericibacter</taxon>
    </lineage>
</organism>
<sequence length="129" mass="14352">MASPIPQTQSTLEQRETYSLIGANKVNGTNIYNPKGDHLGEVDEVMIDKLSGKVAYAVATFGGFLGLGQSRYALPWSVLSYDTGKSGYVVNLDADTLKKAPRYENEAELSDREWGTRLHDYYGIPPYWL</sequence>
<dbReference type="KEGG" id="hadh:FRZ61_26220"/>
<reference evidence="2 3" key="1">
    <citation type="submission" date="2019-08" db="EMBL/GenBank/DDBJ databases">
        <title>Hyperibacter terrae gen. nov., sp. nov. and Hyperibacter viscosus sp. nov., two new members in the family Rhodospirillaceae isolated from the rhizosphere of Hypericum perforatum.</title>
        <authorList>
            <person name="Noviana Z."/>
        </authorList>
    </citation>
    <scope>NUCLEOTIDE SEQUENCE [LARGE SCALE GENOMIC DNA]</scope>
    <source>
        <strain evidence="2 3">R5959</strain>
    </source>
</reference>
<name>A0A5J6N276_9PROT</name>
<proteinExistence type="predicted"/>